<sequence>MLLSKCGSDWLPKGGDEDNTTTFTATIYPSQLTGIIKFTLYDVSDEPGYCMNSPATVPGSGEDSDAWKDLQFPDSQSGFTISGSNNDVATKTSAANSATVTVKSFDYGSYGKIKAEVQIGGTWYPALVVGGPARYATVPRDEDANDIADAWAYNTGGKNDDDEHSVNNAHDGDGLTRYEEYRGVDTDDDGAVALAERTNPGRKDLFVQGKDFTEALPFAWGNAFNEAQITVHEFKRTIGSEDRNIDVLVVTLKDQGGHILRVMAPSPDGKRNWDTSTMGQSSIGDATTYGNPEVNKKATNYYFDDNPYKDGQTWTAVGQWNGAANGVLDPVNPEKVEDTNDNGVLDNNEKDGATTPPTDDGDALFDGDYPVVKAGGPWDFAQDLSPMDIDNDGKVELPRDNQVPTNPDDEYTRAAVVRLTITHEMVHGVGRQGHCNDP</sequence>
<dbReference type="EMBL" id="BARU01005569">
    <property type="protein sequence ID" value="GAH38287.1"/>
    <property type="molecule type" value="Genomic_DNA"/>
</dbReference>
<feature type="region of interest" description="Disordered" evidence="1">
    <location>
        <begin position="325"/>
        <end position="364"/>
    </location>
</feature>
<organism evidence="2">
    <name type="scientific">marine sediment metagenome</name>
    <dbReference type="NCBI Taxonomy" id="412755"/>
    <lineage>
        <taxon>unclassified sequences</taxon>
        <taxon>metagenomes</taxon>
        <taxon>ecological metagenomes</taxon>
    </lineage>
</organism>
<accession>X1F060</accession>
<protein>
    <submittedName>
        <fullName evidence="2">Uncharacterized protein</fullName>
    </submittedName>
</protein>
<gene>
    <name evidence="2" type="ORF">S03H2_10875</name>
</gene>
<reference evidence="2" key="1">
    <citation type="journal article" date="2014" name="Front. Microbiol.">
        <title>High frequency of phylogenetically diverse reductive dehalogenase-homologous genes in deep subseafloor sedimentary metagenomes.</title>
        <authorList>
            <person name="Kawai M."/>
            <person name="Futagami T."/>
            <person name="Toyoda A."/>
            <person name="Takaki Y."/>
            <person name="Nishi S."/>
            <person name="Hori S."/>
            <person name="Arai W."/>
            <person name="Tsubouchi T."/>
            <person name="Morono Y."/>
            <person name="Uchiyama I."/>
            <person name="Ito T."/>
            <person name="Fujiyama A."/>
            <person name="Inagaki F."/>
            <person name="Takami H."/>
        </authorList>
    </citation>
    <scope>NUCLEOTIDE SEQUENCE</scope>
    <source>
        <strain evidence="2">Expedition CK06-06</strain>
    </source>
</reference>
<feature type="non-terminal residue" evidence="2">
    <location>
        <position position="438"/>
    </location>
</feature>
<feature type="region of interest" description="Disordered" evidence="1">
    <location>
        <begin position="387"/>
        <end position="408"/>
    </location>
</feature>
<name>X1F060_9ZZZZ</name>
<evidence type="ECO:0000256" key="1">
    <source>
        <dbReference type="SAM" id="MobiDB-lite"/>
    </source>
</evidence>
<dbReference type="AlphaFoldDB" id="X1F060"/>
<comment type="caution">
    <text evidence="2">The sequence shown here is derived from an EMBL/GenBank/DDBJ whole genome shotgun (WGS) entry which is preliminary data.</text>
</comment>
<evidence type="ECO:0000313" key="2">
    <source>
        <dbReference type="EMBL" id="GAH38287.1"/>
    </source>
</evidence>
<proteinExistence type="predicted"/>